<comment type="function">
    <text evidence="8">Part of the Tol-Pal system, which plays a role in outer membrane invagination during cell division and is important for maintaining outer membrane integrity.</text>
</comment>
<name>A0ABU3KVY9_9GAMM</name>
<proteinExistence type="inferred from homology"/>
<feature type="signal peptide" evidence="10">
    <location>
        <begin position="1"/>
        <end position="27"/>
    </location>
</feature>
<reference evidence="12 13" key="1">
    <citation type="submission" date="2022-07" db="EMBL/GenBank/DDBJ databases">
        <title>Pseudidiomarina sp. nov, a marine bacterium isolated from Pacific Ocean.</title>
        <authorList>
            <person name="Wang Y."/>
        </authorList>
    </citation>
    <scope>NUCLEOTIDE SEQUENCE [LARGE SCALE GENOMIC DNA]</scope>
    <source>
        <strain evidence="12 13">GXY010</strain>
    </source>
</reference>
<comment type="subcellular location">
    <subcellularLocation>
        <location evidence="8">Cell outer membrane</location>
        <topology evidence="8">Lipid-anchor</topology>
    </subcellularLocation>
</comment>
<evidence type="ECO:0000313" key="13">
    <source>
        <dbReference type="Proteomes" id="UP001305027"/>
    </source>
</evidence>
<dbReference type="EMBL" id="JANFPJ010000006">
    <property type="protein sequence ID" value="MDT7525306.1"/>
    <property type="molecule type" value="Genomic_DNA"/>
</dbReference>
<keyword evidence="13" id="KW-1185">Reference proteome</keyword>
<feature type="region of interest" description="Disordered" evidence="9">
    <location>
        <begin position="31"/>
        <end position="57"/>
    </location>
</feature>
<dbReference type="RefSeq" id="WP_313932498.1">
    <property type="nucleotide sequence ID" value="NZ_JANFPJ010000006.1"/>
</dbReference>
<evidence type="ECO:0000256" key="9">
    <source>
        <dbReference type="SAM" id="MobiDB-lite"/>
    </source>
</evidence>
<feature type="chain" id="PRO_5045607584" description="Peptidoglycan-associated lipoprotein" evidence="10">
    <location>
        <begin position="28"/>
        <end position="181"/>
    </location>
</feature>
<evidence type="ECO:0000256" key="2">
    <source>
        <dbReference type="ARBA" id="ARBA00022729"/>
    </source>
</evidence>
<evidence type="ECO:0000259" key="11">
    <source>
        <dbReference type="PROSITE" id="PS51123"/>
    </source>
</evidence>
<accession>A0ABU3KVY9</accession>
<evidence type="ECO:0000256" key="10">
    <source>
        <dbReference type="SAM" id="SignalP"/>
    </source>
</evidence>
<keyword evidence="2 8" id="KW-0732">Signal</keyword>
<dbReference type="InterPro" id="IPR006664">
    <property type="entry name" value="OMP_bac"/>
</dbReference>
<evidence type="ECO:0000256" key="4">
    <source>
        <dbReference type="ARBA" id="ARBA00023139"/>
    </source>
</evidence>
<keyword evidence="4 8" id="KW-0564">Palmitate</keyword>
<gene>
    <name evidence="8 12" type="primary">pal</name>
    <name evidence="12" type="ORF">NOG12_04335</name>
</gene>
<dbReference type="PROSITE" id="PS51257">
    <property type="entry name" value="PROKAR_LIPOPROTEIN"/>
    <property type="match status" value="1"/>
</dbReference>
<dbReference type="InterPro" id="IPR014169">
    <property type="entry name" value="Pal_lipo_C"/>
</dbReference>
<evidence type="ECO:0000256" key="7">
    <source>
        <dbReference type="ARBA" id="ARBA00023306"/>
    </source>
</evidence>
<protein>
    <recommendedName>
        <fullName evidence="8">Peptidoglycan-associated lipoprotein</fullName>
        <shortName evidence="8">PAL</shortName>
    </recommendedName>
</protein>
<dbReference type="InterPro" id="IPR039001">
    <property type="entry name" value="Pal"/>
</dbReference>
<dbReference type="PANTHER" id="PTHR30329">
    <property type="entry name" value="STATOR ELEMENT OF FLAGELLAR MOTOR COMPLEX"/>
    <property type="match status" value="1"/>
</dbReference>
<comment type="similarity">
    <text evidence="8">Belongs to the Pal lipoprotein family.</text>
</comment>
<dbReference type="PROSITE" id="PS51123">
    <property type="entry name" value="OMPA_2"/>
    <property type="match status" value="1"/>
</dbReference>
<dbReference type="InterPro" id="IPR036737">
    <property type="entry name" value="OmpA-like_sf"/>
</dbReference>
<feature type="domain" description="OmpA-like" evidence="11">
    <location>
        <begin position="66"/>
        <end position="181"/>
    </location>
</feature>
<dbReference type="PANTHER" id="PTHR30329:SF21">
    <property type="entry name" value="LIPOPROTEIN YIAD-RELATED"/>
    <property type="match status" value="1"/>
</dbReference>
<evidence type="ECO:0000256" key="6">
    <source>
        <dbReference type="ARBA" id="ARBA00023288"/>
    </source>
</evidence>
<comment type="caution">
    <text evidence="12">The sequence shown here is derived from an EMBL/GenBank/DDBJ whole genome shotgun (WGS) entry which is preliminary data.</text>
</comment>
<evidence type="ECO:0000256" key="5">
    <source>
        <dbReference type="ARBA" id="ARBA00023237"/>
    </source>
</evidence>
<keyword evidence="3 8" id="KW-0472">Membrane</keyword>
<feature type="compositionally biased region" description="Gly residues" evidence="9">
    <location>
        <begin position="43"/>
        <end position="53"/>
    </location>
</feature>
<evidence type="ECO:0000256" key="3">
    <source>
        <dbReference type="ARBA" id="ARBA00023136"/>
    </source>
</evidence>
<keyword evidence="5 8" id="KW-0998">Cell outer membrane</keyword>
<dbReference type="HAMAP" id="MF_02204">
    <property type="entry name" value="Pal"/>
    <property type="match status" value="1"/>
</dbReference>
<evidence type="ECO:0000313" key="12">
    <source>
        <dbReference type="EMBL" id="MDT7525306.1"/>
    </source>
</evidence>
<dbReference type="Gene3D" id="3.30.1330.60">
    <property type="entry name" value="OmpA-like domain"/>
    <property type="match status" value="1"/>
</dbReference>
<feature type="compositionally biased region" description="Low complexity" evidence="9">
    <location>
        <begin position="33"/>
        <end position="42"/>
    </location>
</feature>
<keyword evidence="7 8" id="KW-0131">Cell cycle</keyword>
<sequence length="181" mass="19435">MNANKALKSLFIAVPMLALAACSSNQAAEEAVDQQTNQQQQGQGSGSGSGVDVGGIERPKTPEEIRAEKVAELRQANTVFFAFDDSRISSEYAQVLAAHADFLVQNPAVSVTVEGHCDERGTPEYNIALGERRAKAVAQYLQNLGVSSSQINTVSYGEEKPLIKASNDDAYAKNRRGVLVY</sequence>
<evidence type="ECO:0000256" key="8">
    <source>
        <dbReference type="HAMAP-Rule" id="MF_02204"/>
    </source>
</evidence>
<dbReference type="CDD" id="cd07185">
    <property type="entry name" value="OmpA_C-like"/>
    <property type="match status" value="1"/>
</dbReference>
<dbReference type="InterPro" id="IPR006665">
    <property type="entry name" value="OmpA-like"/>
</dbReference>
<evidence type="ECO:0000256" key="1">
    <source>
        <dbReference type="ARBA" id="ARBA00022618"/>
    </source>
</evidence>
<dbReference type="NCBIfam" id="TIGR02802">
    <property type="entry name" value="Pal_lipo"/>
    <property type="match status" value="1"/>
</dbReference>
<dbReference type="InterPro" id="IPR050330">
    <property type="entry name" value="Bact_OuterMem_StrucFunc"/>
</dbReference>
<dbReference type="SUPFAM" id="SSF103088">
    <property type="entry name" value="OmpA-like"/>
    <property type="match status" value="1"/>
</dbReference>
<keyword evidence="1 8" id="KW-0132">Cell division</keyword>
<dbReference type="PRINTS" id="PR01021">
    <property type="entry name" value="OMPADOMAIN"/>
</dbReference>
<dbReference type="Proteomes" id="UP001305027">
    <property type="component" value="Unassembled WGS sequence"/>
</dbReference>
<comment type="subunit">
    <text evidence="8">The Tol-Pal system is composed of five core proteins: the inner membrane proteins TolA, TolQ and TolR, the periplasmic protein TolB and the outer membrane protein Pal. They form a network linking the inner and outer membranes and the peptidoglycan layer.</text>
</comment>
<organism evidence="12 13">
    <name type="scientific">Pseudidiomarina fusca</name>
    <dbReference type="NCBI Taxonomy" id="2965078"/>
    <lineage>
        <taxon>Bacteria</taxon>
        <taxon>Pseudomonadati</taxon>
        <taxon>Pseudomonadota</taxon>
        <taxon>Gammaproteobacteria</taxon>
        <taxon>Alteromonadales</taxon>
        <taxon>Idiomarinaceae</taxon>
        <taxon>Pseudidiomarina</taxon>
    </lineage>
</organism>
<dbReference type="Pfam" id="PF00691">
    <property type="entry name" value="OmpA"/>
    <property type="match status" value="1"/>
</dbReference>
<keyword evidence="6 8" id="KW-0449">Lipoprotein</keyword>